<sequence>MPFKLDTEPHYVIDDVPTVSAIANFTDKRLHTSSARIVTMDTVQFLDQLPCRPDINDQGTHA</sequence>
<dbReference type="EMBL" id="JAJPPU010000001">
    <property type="protein sequence ID" value="MCD8472563.1"/>
    <property type="molecule type" value="Genomic_DNA"/>
</dbReference>
<dbReference type="RefSeq" id="WP_171898061.1">
    <property type="nucleotide sequence ID" value="NZ_CP053627.1"/>
</dbReference>
<evidence type="ECO:0000313" key="2">
    <source>
        <dbReference type="Proteomes" id="UP001430701"/>
    </source>
</evidence>
<reference evidence="1" key="1">
    <citation type="submission" date="2021-11" db="EMBL/GenBank/DDBJ databases">
        <title>Genome sequence of Xylella taiwanensis PLS432.</title>
        <authorList>
            <person name="Weng L.-W."/>
            <person name="Su C.-C."/>
            <person name="Tsai C.-W."/>
            <person name="Kuo C.-H."/>
        </authorList>
    </citation>
    <scope>NUCLEOTIDE SEQUENCE</scope>
    <source>
        <strain evidence="1">PLS432</strain>
    </source>
</reference>
<protein>
    <submittedName>
        <fullName evidence="1">Uncharacterized protein</fullName>
    </submittedName>
</protein>
<proteinExistence type="predicted"/>
<gene>
    <name evidence="1" type="ORF">LPH55_03510</name>
</gene>
<organism evidence="1 2">
    <name type="scientific">Xylella taiwanensis</name>
    <dbReference type="NCBI Taxonomy" id="1444770"/>
    <lineage>
        <taxon>Bacteria</taxon>
        <taxon>Pseudomonadati</taxon>
        <taxon>Pseudomonadota</taxon>
        <taxon>Gammaproteobacteria</taxon>
        <taxon>Lysobacterales</taxon>
        <taxon>Lysobacteraceae</taxon>
        <taxon>Xylella</taxon>
    </lineage>
</organism>
<keyword evidence="2" id="KW-1185">Reference proteome</keyword>
<accession>A0ABS8TUI9</accession>
<comment type="caution">
    <text evidence="1">The sequence shown here is derived from an EMBL/GenBank/DDBJ whole genome shotgun (WGS) entry which is preliminary data.</text>
</comment>
<dbReference type="Proteomes" id="UP001430701">
    <property type="component" value="Unassembled WGS sequence"/>
</dbReference>
<name>A0ABS8TUI9_9GAMM</name>
<dbReference type="GeneID" id="68901589"/>
<evidence type="ECO:0000313" key="1">
    <source>
        <dbReference type="EMBL" id="MCD8472563.1"/>
    </source>
</evidence>